<dbReference type="Proteomes" id="UP000490386">
    <property type="component" value="Unassembled WGS sequence"/>
</dbReference>
<keyword evidence="1" id="KW-0472">Membrane</keyword>
<sequence>MTAFLRALRAEAIKFISLRSSRIASLATVAVVIGAAYGVTALTHQAMLSGDVSAAGGLEPQSAFLMVLHYGQIGSVFLGASVFAQERDNGVVASSLLAVPDRRSFFLAKALSALAFGFVVALPAVLGSYAARCAVLDGRTVGSLTSLPGGDLRLLTGYIVYWSLISLLSFLISSAFRSGIVGLCAMLALTLAISPYLLEFTSAARFLPGQAGAQLLLQDAPLAGDLGPKLGLLVLLSWIGVFAVAGFLSVRSWAVNHAEKGVGS</sequence>
<feature type="transmembrane region" description="Helical" evidence="1">
    <location>
        <begin position="230"/>
        <end position="250"/>
    </location>
</feature>
<feature type="transmembrane region" description="Helical" evidence="1">
    <location>
        <begin position="105"/>
        <end position="132"/>
    </location>
</feature>
<evidence type="ECO:0000313" key="3">
    <source>
        <dbReference type="Proteomes" id="UP000490386"/>
    </source>
</evidence>
<feature type="transmembrane region" description="Helical" evidence="1">
    <location>
        <begin position="179"/>
        <end position="198"/>
    </location>
</feature>
<evidence type="ECO:0008006" key="4">
    <source>
        <dbReference type="Google" id="ProtNLM"/>
    </source>
</evidence>
<dbReference type="EMBL" id="WBJX01000005">
    <property type="protein sequence ID" value="KAB1636707.1"/>
    <property type="molecule type" value="Genomic_DNA"/>
</dbReference>
<evidence type="ECO:0000256" key="1">
    <source>
        <dbReference type="SAM" id="Phobius"/>
    </source>
</evidence>
<dbReference type="RefSeq" id="WP_151424432.1">
    <property type="nucleotide sequence ID" value="NZ_WBJX01000005.1"/>
</dbReference>
<organism evidence="2 3">
    <name type="scientific">Pseudoclavibacter terrae</name>
    <dbReference type="NCBI Taxonomy" id="1530195"/>
    <lineage>
        <taxon>Bacteria</taxon>
        <taxon>Bacillati</taxon>
        <taxon>Actinomycetota</taxon>
        <taxon>Actinomycetes</taxon>
        <taxon>Micrococcales</taxon>
        <taxon>Microbacteriaceae</taxon>
        <taxon>Pseudoclavibacter</taxon>
    </lineage>
</organism>
<dbReference type="AlphaFoldDB" id="A0A7J5AYV2"/>
<feature type="transmembrane region" description="Helical" evidence="1">
    <location>
        <begin position="23"/>
        <end position="43"/>
    </location>
</feature>
<dbReference type="OrthoDB" id="5123759at2"/>
<keyword evidence="1" id="KW-0812">Transmembrane</keyword>
<name>A0A7J5AYV2_9MICO</name>
<feature type="transmembrane region" description="Helical" evidence="1">
    <location>
        <begin position="152"/>
        <end position="172"/>
    </location>
</feature>
<evidence type="ECO:0000313" key="2">
    <source>
        <dbReference type="EMBL" id="KAB1636707.1"/>
    </source>
</evidence>
<keyword evidence="3" id="KW-1185">Reference proteome</keyword>
<protein>
    <recommendedName>
        <fullName evidence="4">ABC transporter permease</fullName>
    </recommendedName>
</protein>
<keyword evidence="1" id="KW-1133">Transmembrane helix</keyword>
<comment type="caution">
    <text evidence="2">The sequence shown here is derived from an EMBL/GenBank/DDBJ whole genome shotgun (WGS) entry which is preliminary data.</text>
</comment>
<proteinExistence type="predicted"/>
<gene>
    <name evidence="2" type="ORF">F8O03_14095</name>
</gene>
<feature type="transmembrane region" description="Helical" evidence="1">
    <location>
        <begin position="63"/>
        <end position="84"/>
    </location>
</feature>
<reference evidence="2 3" key="1">
    <citation type="submission" date="2019-09" db="EMBL/GenBank/DDBJ databases">
        <title>Phylogeny of genus Pseudoclavibacter and closely related genus.</title>
        <authorList>
            <person name="Li Y."/>
        </authorList>
    </citation>
    <scope>NUCLEOTIDE SEQUENCE [LARGE SCALE GENOMIC DNA]</scope>
    <source>
        <strain evidence="2 3">THG-MD12</strain>
    </source>
</reference>
<accession>A0A7J5AYV2</accession>